<comment type="similarity">
    <text evidence="2">Belongs to the ferric reductase (FRE) family.</text>
</comment>
<comment type="subcellular location">
    <subcellularLocation>
        <location evidence="1">Cell membrane</location>
        <topology evidence="1">Multi-pass membrane protein</topology>
    </subcellularLocation>
</comment>
<comment type="catalytic activity">
    <reaction evidence="13">
        <text>2 a Fe(II)-siderophore + NADP(+) + H(+) = 2 a Fe(III)-siderophore + NADPH</text>
        <dbReference type="Rhea" id="RHEA:28795"/>
        <dbReference type="Rhea" id="RHEA-COMP:11342"/>
        <dbReference type="Rhea" id="RHEA-COMP:11344"/>
        <dbReference type="ChEBI" id="CHEBI:15378"/>
        <dbReference type="ChEBI" id="CHEBI:29033"/>
        <dbReference type="ChEBI" id="CHEBI:29034"/>
        <dbReference type="ChEBI" id="CHEBI:57783"/>
        <dbReference type="ChEBI" id="CHEBI:58349"/>
        <dbReference type="EC" id="1.16.1.9"/>
    </reaction>
</comment>
<dbReference type="PANTHER" id="PTHR32361:SF9">
    <property type="entry name" value="FERRIC REDUCTASE TRANSMEMBRANE COMPONENT 3-RELATED"/>
    <property type="match status" value="1"/>
</dbReference>
<dbReference type="Pfam" id="PF08030">
    <property type="entry name" value="NAD_binding_6"/>
    <property type="match status" value="1"/>
</dbReference>
<dbReference type="InterPro" id="IPR051410">
    <property type="entry name" value="Ferric/Cupric_Reductase"/>
</dbReference>
<feature type="region of interest" description="Disordered" evidence="14">
    <location>
        <begin position="1"/>
        <end position="32"/>
    </location>
</feature>
<keyword evidence="8 15" id="KW-1133">Transmembrane helix</keyword>
<feature type="transmembrane region" description="Helical" evidence="15">
    <location>
        <begin position="323"/>
        <end position="342"/>
    </location>
</feature>
<evidence type="ECO:0000256" key="13">
    <source>
        <dbReference type="ARBA" id="ARBA00048483"/>
    </source>
</evidence>
<evidence type="ECO:0000256" key="1">
    <source>
        <dbReference type="ARBA" id="ARBA00004651"/>
    </source>
</evidence>
<dbReference type="GO" id="GO:0006879">
    <property type="term" value="P:intracellular iron ion homeostasis"/>
    <property type="evidence" value="ECO:0007669"/>
    <property type="project" value="TreeGrafter"/>
</dbReference>
<feature type="transmembrane region" description="Helical" evidence="15">
    <location>
        <begin position="162"/>
        <end position="186"/>
    </location>
</feature>
<dbReference type="Pfam" id="PF01794">
    <property type="entry name" value="Ferric_reduct"/>
    <property type="match status" value="1"/>
</dbReference>
<evidence type="ECO:0000256" key="11">
    <source>
        <dbReference type="ARBA" id="ARBA00023136"/>
    </source>
</evidence>
<keyword evidence="7" id="KW-0249">Electron transport</keyword>
<evidence type="ECO:0000256" key="3">
    <source>
        <dbReference type="ARBA" id="ARBA00012668"/>
    </source>
</evidence>
<dbReference type="InterPro" id="IPR013130">
    <property type="entry name" value="Fe3_Rdtase_TM_dom"/>
</dbReference>
<feature type="transmembrane region" description="Helical" evidence="15">
    <location>
        <begin position="455"/>
        <end position="478"/>
    </location>
</feature>
<reference evidence="17" key="1">
    <citation type="submission" date="2021-02" db="EMBL/GenBank/DDBJ databases">
        <title>Psilocybe cubensis genome.</title>
        <authorList>
            <person name="Mckernan K.J."/>
            <person name="Crawford S."/>
            <person name="Trippe A."/>
            <person name="Kane L.T."/>
            <person name="Mclaughlin S."/>
        </authorList>
    </citation>
    <scope>NUCLEOTIDE SEQUENCE [LARGE SCALE GENOMIC DNA]</scope>
    <source>
        <strain evidence="17">MGC-MH-2018</strain>
    </source>
</reference>
<dbReference type="AlphaFoldDB" id="A0A8H8CLR7"/>
<keyword evidence="9" id="KW-0560">Oxidoreductase</keyword>
<dbReference type="CDD" id="cd06186">
    <property type="entry name" value="NOX_Duox_like_FAD_NADP"/>
    <property type="match status" value="1"/>
</dbReference>
<evidence type="ECO:0000256" key="7">
    <source>
        <dbReference type="ARBA" id="ARBA00022982"/>
    </source>
</evidence>
<comment type="caution">
    <text evidence="17">The sequence shown here is derived from an EMBL/GenBank/DDBJ whole genome shotgun (WGS) entry which is preliminary data.</text>
</comment>
<dbReference type="InterPro" id="IPR013112">
    <property type="entry name" value="FAD-bd_8"/>
</dbReference>
<organism evidence="17">
    <name type="scientific">Psilocybe cubensis</name>
    <name type="common">Psychedelic mushroom</name>
    <name type="synonym">Stropharia cubensis</name>
    <dbReference type="NCBI Taxonomy" id="181762"/>
    <lineage>
        <taxon>Eukaryota</taxon>
        <taxon>Fungi</taxon>
        <taxon>Dikarya</taxon>
        <taxon>Basidiomycota</taxon>
        <taxon>Agaricomycotina</taxon>
        <taxon>Agaricomycetes</taxon>
        <taxon>Agaricomycetidae</taxon>
        <taxon>Agaricales</taxon>
        <taxon>Agaricineae</taxon>
        <taxon>Strophariaceae</taxon>
        <taxon>Psilocybe</taxon>
    </lineage>
</organism>
<name>A0A8H8CLR7_PSICU</name>
<evidence type="ECO:0000256" key="6">
    <source>
        <dbReference type="ARBA" id="ARBA00022692"/>
    </source>
</evidence>
<feature type="transmembrane region" description="Helical" evidence="15">
    <location>
        <begin position="42"/>
        <end position="62"/>
    </location>
</feature>
<keyword evidence="4" id="KW-0813">Transport</keyword>
<keyword evidence="6 15" id="KW-0812">Transmembrane</keyword>
<dbReference type="PROSITE" id="PS51384">
    <property type="entry name" value="FAD_FR"/>
    <property type="match status" value="1"/>
</dbReference>
<dbReference type="PANTHER" id="PTHR32361">
    <property type="entry name" value="FERRIC/CUPRIC REDUCTASE TRANSMEMBRANE COMPONENT"/>
    <property type="match status" value="1"/>
</dbReference>
<dbReference type="Pfam" id="PF08022">
    <property type="entry name" value="FAD_binding_8"/>
    <property type="match status" value="1"/>
</dbReference>
<keyword evidence="11 15" id="KW-0472">Membrane</keyword>
<dbReference type="GO" id="GO:0015677">
    <property type="term" value="P:copper ion import"/>
    <property type="evidence" value="ECO:0007669"/>
    <property type="project" value="TreeGrafter"/>
</dbReference>
<dbReference type="InterPro" id="IPR013121">
    <property type="entry name" value="Fe_red_NAD-bd_6"/>
</dbReference>
<dbReference type="InterPro" id="IPR017927">
    <property type="entry name" value="FAD-bd_FR_type"/>
</dbReference>
<dbReference type="OrthoDB" id="17725at2759"/>
<evidence type="ECO:0000256" key="4">
    <source>
        <dbReference type="ARBA" id="ARBA00022448"/>
    </source>
</evidence>
<dbReference type="GO" id="GO:0052851">
    <property type="term" value="F:ferric-chelate reductase (NADPH) activity"/>
    <property type="evidence" value="ECO:0007669"/>
    <property type="project" value="UniProtKB-EC"/>
</dbReference>
<feature type="compositionally biased region" description="Polar residues" evidence="14">
    <location>
        <begin position="1"/>
        <end position="11"/>
    </location>
</feature>
<dbReference type="GO" id="GO:0006826">
    <property type="term" value="P:iron ion transport"/>
    <property type="evidence" value="ECO:0007669"/>
    <property type="project" value="TreeGrafter"/>
</dbReference>
<accession>A0A8H8CLR7</accession>
<dbReference type="SFLD" id="SFLDG01168">
    <property type="entry name" value="Ferric_reductase_subgroup_(FRE"/>
    <property type="match status" value="1"/>
</dbReference>
<feature type="transmembrane region" description="Helical" evidence="15">
    <location>
        <begin position="273"/>
        <end position="292"/>
    </location>
</feature>
<proteinExistence type="inferred from homology"/>
<dbReference type="InterPro" id="IPR017938">
    <property type="entry name" value="Riboflavin_synthase-like_b-brl"/>
</dbReference>
<protein>
    <recommendedName>
        <fullName evidence="3">ferric-chelate reductase (NADPH)</fullName>
        <ecNumber evidence="3">1.16.1.9</ecNumber>
    </recommendedName>
</protein>
<sequence length="647" mass="70980">MTSIVANQPSVGGTNGTTGSPGRSTGSPTGAGAGIEVDSEMLMFHVNIVCLILLGVLTLVRLPHAFGLFSSKEWLGSQFLRQVSTRPTVRRLATQDIYSPTSTPKGRGYTGYGSSDDSHMYAQPALRLTEKGTPTTIRFPTNIPVTWFMTLRPILSPLRSRVMPGFSVAQAFVVVMYFYAMVYAVFFQSNIITDSNRTGWIAVSQLPLVFAFAQKNSIPGGLIGYGYEKLNFLHRFAGRIVVLTTNIHTFHWVYKWSLAGTFSTKLKQPSNMWALIATCCFNLIFLFSTAYWRQKAYTLFLSSHIIGFSLVLPAIYMHKKSTFPYVVTAAVLFAVDHLLRVVKTRCSTAFLRPIPELGLTRVEIPGINAGWRAGQHVRLRVVSSGMGLLGWAENHPFTVANISNTEEGMVLLCKESGDWTRRLEKIAKSSTHEGTIGRQVKVMVEGPYGGTQRTIFSSFSGALFVVGGSGITFALSLIQDLIQKDLEGNCRVKVIELIWIVKDPACLTPLLSTFSNLIKMSAFIPVRISVFYTRAPTGQQPSFFESVTDGPYIGKAPSFKVQPQHLPPGITLSPGRPRIVNFINLTLQRIIALRSSSQNDVKLTGLIIGVCGPLSLADDVAKAVSNAEVSQRDHAGGIEVSEETFGW</sequence>
<feature type="domain" description="FAD-binding FR-type" evidence="16">
    <location>
        <begin position="334"/>
        <end position="454"/>
    </location>
</feature>
<evidence type="ECO:0000256" key="2">
    <source>
        <dbReference type="ARBA" id="ARBA00006278"/>
    </source>
</evidence>
<evidence type="ECO:0000256" key="12">
    <source>
        <dbReference type="ARBA" id="ARBA00023180"/>
    </source>
</evidence>
<dbReference type="EC" id="1.16.1.9" evidence="3"/>
<evidence type="ECO:0000259" key="16">
    <source>
        <dbReference type="PROSITE" id="PS51384"/>
    </source>
</evidence>
<dbReference type="InterPro" id="IPR039261">
    <property type="entry name" value="FNR_nucleotide-bd"/>
</dbReference>
<feature type="transmembrane region" description="Helical" evidence="15">
    <location>
        <begin position="236"/>
        <end position="253"/>
    </location>
</feature>
<keyword evidence="5" id="KW-1003">Cell membrane</keyword>
<feature type="compositionally biased region" description="Low complexity" evidence="14">
    <location>
        <begin position="17"/>
        <end position="30"/>
    </location>
</feature>
<keyword evidence="10" id="KW-0406">Ion transport</keyword>
<keyword evidence="12" id="KW-0325">Glycoprotein</keyword>
<evidence type="ECO:0000256" key="9">
    <source>
        <dbReference type="ARBA" id="ARBA00023002"/>
    </source>
</evidence>
<gene>
    <name evidence="17" type="ORF">JR316_005880</name>
</gene>
<dbReference type="SUPFAM" id="SSF63380">
    <property type="entry name" value="Riboflavin synthase domain-like"/>
    <property type="match status" value="1"/>
</dbReference>
<evidence type="ECO:0000256" key="8">
    <source>
        <dbReference type="ARBA" id="ARBA00022989"/>
    </source>
</evidence>
<evidence type="ECO:0000256" key="10">
    <source>
        <dbReference type="ARBA" id="ARBA00023065"/>
    </source>
</evidence>
<dbReference type="SFLD" id="SFLDS00052">
    <property type="entry name" value="Ferric_Reductase_Domain"/>
    <property type="match status" value="1"/>
</dbReference>
<evidence type="ECO:0000256" key="15">
    <source>
        <dbReference type="SAM" id="Phobius"/>
    </source>
</evidence>
<evidence type="ECO:0000256" key="5">
    <source>
        <dbReference type="ARBA" id="ARBA00022475"/>
    </source>
</evidence>
<evidence type="ECO:0000313" key="17">
    <source>
        <dbReference type="EMBL" id="KAG5169324.1"/>
    </source>
</evidence>
<dbReference type="EMBL" id="JAFIQS010000005">
    <property type="protein sequence ID" value="KAG5169324.1"/>
    <property type="molecule type" value="Genomic_DNA"/>
</dbReference>
<dbReference type="SUPFAM" id="SSF52343">
    <property type="entry name" value="Ferredoxin reductase-like, C-terminal NADP-linked domain"/>
    <property type="match status" value="1"/>
</dbReference>
<dbReference type="Gene3D" id="3.40.50.80">
    <property type="entry name" value="Nucleotide-binding domain of ferredoxin-NADP reductase (FNR) module"/>
    <property type="match status" value="1"/>
</dbReference>
<evidence type="ECO:0000256" key="14">
    <source>
        <dbReference type="SAM" id="MobiDB-lite"/>
    </source>
</evidence>
<feature type="transmembrane region" description="Helical" evidence="15">
    <location>
        <begin position="299"/>
        <end position="317"/>
    </location>
</feature>
<dbReference type="GO" id="GO:0005886">
    <property type="term" value="C:plasma membrane"/>
    <property type="evidence" value="ECO:0007669"/>
    <property type="project" value="UniProtKB-SubCell"/>
</dbReference>